<gene>
    <name evidence="2" type="ORF">KUF71_020981</name>
</gene>
<dbReference type="PANTHER" id="PTHR45796">
    <property type="entry name" value="FORKHEAD BOX P, ISOFORM C"/>
    <property type="match status" value="1"/>
</dbReference>
<dbReference type="SUPFAM" id="SSF46785">
    <property type="entry name" value="Winged helix' DNA-binding domain"/>
    <property type="match status" value="1"/>
</dbReference>
<dbReference type="EMBL" id="JAHWGI010001407">
    <property type="protein sequence ID" value="KAK3929997.1"/>
    <property type="molecule type" value="Genomic_DNA"/>
</dbReference>
<feature type="compositionally biased region" description="Low complexity" evidence="1">
    <location>
        <begin position="132"/>
        <end position="154"/>
    </location>
</feature>
<comment type="caution">
    <text evidence="2">The sequence shown here is derived from an EMBL/GenBank/DDBJ whole genome shotgun (WGS) entry which is preliminary data.</text>
</comment>
<dbReference type="Gene3D" id="1.10.10.10">
    <property type="entry name" value="Winged helix-like DNA-binding domain superfamily/Winged helix DNA-binding domain"/>
    <property type="match status" value="1"/>
</dbReference>
<accession>A0AAE1HXX1</accession>
<sequence length="214" mass="23637">MCLRNAIRTNLSLHKCFVRYEDDFGSFWMVDDAEFVKRRHLSRGRPRNGQPAKSPTMAVSPTMHTEDYDGHMQQMHTDEYNEGGVDESHLQYMACLMSGSPNGSIGREKDSPLSGYRSPMPEAPSVKQEIQSLSGSLSAGPPSPVSPGGSPVAGIGPGGSPLGSPLGKRSLERVLDRERDRDRESPDQPLQLKKLRHDDPEDLSMRDNTVMMEA</sequence>
<keyword evidence="3" id="KW-1185">Reference proteome</keyword>
<dbReference type="InterPro" id="IPR036390">
    <property type="entry name" value="WH_DNA-bd_sf"/>
</dbReference>
<dbReference type="AlphaFoldDB" id="A0AAE1HXX1"/>
<feature type="compositionally biased region" description="Basic and acidic residues" evidence="1">
    <location>
        <begin position="169"/>
        <end position="186"/>
    </location>
</feature>
<evidence type="ECO:0000256" key="1">
    <source>
        <dbReference type="SAM" id="MobiDB-lite"/>
    </source>
</evidence>
<evidence type="ECO:0000313" key="2">
    <source>
        <dbReference type="EMBL" id="KAK3929997.1"/>
    </source>
</evidence>
<feature type="region of interest" description="Disordered" evidence="1">
    <location>
        <begin position="41"/>
        <end position="60"/>
    </location>
</feature>
<feature type="compositionally biased region" description="Polar residues" evidence="1">
    <location>
        <begin position="51"/>
        <end position="60"/>
    </location>
</feature>
<dbReference type="Proteomes" id="UP001219518">
    <property type="component" value="Unassembled WGS sequence"/>
</dbReference>
<feature type="region of interest" description="Disordered" evidence="1">
    <location>
        <begin position="101"/>
        <end position="214"/>
    </location>
</feature>
<dbReference type="InterPro" id="IPR036388">
    <property type="entry name" value="WH-like_DNA-bd_sf"/>
</dbReference>
<dbReference type="GO" id="GO:0000978">
    <property type="term" value="F:RNA polymerase II cis-regulatory region sequence-specific DNA binding"/>
    <property type="evidence" value="ECO:0007669"/>
    <property type="project" value="TreeGrafter"/>
</dbReference>
<dbReference type="PANTHER" id="PTHR45796:SF4">
    <property type="entry name" value="FORKHEAD BOX P, ISOFORM C"/>
    <property type="match status" value="1"/>
</dbReference>
<dbReference type="GO" id="GO:0005634">
    <property type="term" value="C:nucleus"/>
    <property type="evidence" value="ECO:0007669"/>
    <property type="project" value="TreeGrafter"/>
</dbReference>
<reference evidence="2" key="1">
    <citation type="submission" date="2021-07" db="EMBL/GenBank/DDBJ databases">
        <authorList>
            <person name="Catto M.A."/>
            <person name="Jacobson A."/>
            <person name="Kennedy G."/>
            <person name="Labadie P."/>
            <person name="Hunt B.G."/>
            <person name="Srinivasan R."/>
        </authorList>
    </citation>
    <scope>NUCLEOTIDE SEQUENCE</scope>
    <source>
        <strain evidence="2">PL_HMW_Pooled</strain>
        <tissue evidence="2">Head</tissue>
    </source>
</reference>
<name>A0AAE1HXX1_9NEOP</name>
<evidence type="ECO:0000313" key="3">
    <source>
        <dbReference type="Proteomes" id="UP001219518"/>
    </source>
</evidence>
<reference evidence="2" key="2">
    <citation type="journal article" date="2023" name="BMC Genomics">
        <title>Pest status, molecular evolution, and epigenetic factors derived from the genome assembly of Frankliniella fusca, a thysanopteran phytovirus vector.</title>
        <authorList>
            <person name="Catto M.A."/>
            <person name="Labadie P.E."/>
            <person name="Jacobson A.L."/>
            <person name="Kennedy G.G."/>
            <person name="Srinivasan R."/>
            <person name="Hunt B.G."/>
        </authorList>
    </citation>
    <scope>NUCLEOTIDE SEQUENCE</scope>
    <source>
        <strain evidence="2">PL_HMW_Pooled</strain>
    </source>
</reference>
<proteinExistence type="predicted"/>
<organism evidence="2 3">
    <name type="scientific">Frankliniella fusca</name>
    <dbReference type="NCBI Taxonomy" id="407009"/>
    <lineage>
        <taxon>Eukaryota</taxon>
        <taxon>Metazoa</taxon>
        <taxon>Ecdysozoa</taxon>
        <taxon>Arthropoda</taxon>
        <taxon>Hexapoda</taxon>
        <taxon>Insecta</taxon>
        <taxon>Pterygota</taxon>
        <taxon>Neoptera</taxon>
        <taxon>Paraneoptera</taxon>
        <taxon>Thysanoptera</taxon>
        <taxon>Terebrantia</taxon>
        <taxon>Thripoidea</taxon>
        <taxon>Thripidae</taxon>
        <taxon>Frankliniella</taxon>
    </lineage>
</organism>
<dbReference type="InterPro" id="IPR050998">
    <property type="entry name" value="FOXP"/>
</dbReference>
<feature type="compositionally biased region" description="Basic and acidic residues" evidence="1">
    <location>
        <begin position="196"/>
        <end position="205"/>
    </location>
</feature>
<protein>
    <submittedName>
        <fullName evidence="2">Forkhead box protein P1</fullName>
    </submittedName>
</protein>
<dbReference type="GO" id="GO:0000981">
    <property type="term" value="F:DNA-binding transcription factor activity, RNA polymerase II-specific"/>
    <property type="evidence" value="ECO:0007669"/>
    <property type="project" value="TreeGrafter"/>
</dbReference>